<proteinExistence type="predicted"/>
<dbReference type="SUPFAM" id="SSF53474">
    <property type="entry name" value="alpha/beta-Hydrolases"/>
    <property type="match status" value="1"/>
</dbReference>
<dbReference type="Pfam" id="PF12697">
    <property type="entry name" value="Abhydrolase_6"/>
    <property type="match status" value="1"/>
</dbReference>
<evidence type="ECO:0000259" key="1">
    <source>
        <dbReference type="Pfam" id="PF12697"/>
    </source>
</evidence>
<dbReference type="InterPro" id="IPR029058">
    <property type="entry name" value="AB_hydrolase_fold"/>
</dbReference>
<sequence length="215" mass="22227">MFEGPLRSLGIRLVTPAPQPGHRLAEAHLEAVTEAARQPVVVGGISLGAHLAVEWALANPQRCAGLLLALPAWNGAPGDAPAAVSARFSAQAIRANGLDATLSAVDGEPWLTAELERAWRRAGDGLADSLDVAATRPAPLLAELAHIAVPTGIAACSDDPVHPLAVAEQWASTISGAQLCTTTLRALGDDRESLGRATVLAWLKAGGLTRSEQSR</sequence>
<name>A0ABS4U2K8_9PSEU</name>
<feature type="domain" description="AB hydrolase-1" evidence="1">
    <location>
        <begin position="22"/>
        <end position="171"/>
    </location>
</feature>
<comment type="caution">
    <text evidence="2">The sequence shown here is derived from an EMBL/GenBank/DDBJ whole genome shotgun (WGS) entry which is preliminary data.</text>
</comment>
<dbReference type="Proteomes" id="UP001519332">
    <property type="component" value="Unassembled WGS sequence"/>
</dbReference>
<keyword evidence="3" id="KW-1185">Reference proteome</keyword>
<organism evidence="2 3">
    <name type="scientific">Kibdelosporangium banguiense</name>
    <dbReference type="NCBI Taxonomy" id="1365924"/>
    <lineage>
        <taxon>Bacteria</taxon>
        <taxon>Bacillati</taxon>
        <taxon>Actinomycetota</taxon>
        <taxon>Actinomycetes</taxon>
        <taxon>Pseudonocardiales</taxon>
        <taxon>Pseudonocardiaceae</taxon>
        <taxon>Kibdelosporangium</taxon>
    </lineage>
</organism>
<dbReference type="InterPro" id="IPR000073">
    <property type="entry name" value="AB_hydrolase_1"/>
</dbReference>
<dbReference type="Gene3D" id="3.40.50.1820">
    <property type="entry name" value="alpha/beta hydrolase"/>
    <property type="match status" value="1"/>
</dbReference>
<dbReference type="EMBL" id="JAGINW010000001">
    <property type="protein sequence ID" value="MBP2330897.1"/>
    <property type="molecule type" value="Genomic_DNA"/>
</dbReference>
<accession>A0ABS4U2K8</accession>
<dbReference type="RefSeq" id="WP_307855727.1">
    <property type="nucleotide sequence ID" value="NZ_JAGINW010000001.1"/>
</dbReference>
<reference evidence="2 3" key="1">
    <citation type="submission" date="2021-03" db="EMBL/GenBank/DDBJ databases">
        <title>Sequencing the genomes of 1000 actinobacteria strains.</title>
        <authorList>
            <person name="Klenk H.-P."/>
        </authorList>
    </citation>
    <scope>NUCLEOTIDE SEQUENCE [LARGE SCALE GENOMIC DNA]</scope>
    <source>
        <strain evidence="2 3">DSM 46670</strain>
    </source>
</reference>
<protein>
    <submittedName>
        <fullName evidence="2">Pimeloyl-ACP methyl ester carboxylesterase</fullName>
    </submittedName>
</protein>
<evidence type="ECO:0000313" key="3">
    <source>
        <dbReference type="Proteomes" id="UP001519332"/>
    </source>
</evidence>
<evidence type="ECO:0000313" key="2">
    <source>
        <dbReference type="EMBL" id="MBP2330897.1"/>
    </source>
</evidence>
<gene>
    <name evidence="2" type="ORF">JOF56_011282</name>
</gene>